<dbReference type="EMBL" id="HACM01003720">
    <property type="protein sequence ID" value="CRZ04162.1"/>
    <property type="molecule type" value="Transcribed_RNA"/>
</dbReference>
<feature type="non-terminal residue" evidence="1">
    <location>
        <position position="1"/>
    </location>
</feature>
<protein>
    <submittedName>
        <fullName evidence="1">Uncharacterized protein</fullName>
    </submittedName>
</protein>
<evidence type="ECO:0000313" key="1">
    <source>
        <dbReference type="EMBL" id="CRZ04162.1"/>
    </source>
</evidence>
<reference evidence="1" key="1">
    <citation type="submission" date="2015-04" db="EMBL/GenBank/DDBJ databases">
        <title>The genome sequence of the plant pathogenic Rhizarian Plasmodiophora brassicae reveals insights in its biotrophic life cycle and the origin of chitin synthesis.</title>
        <authorList>
            <person name="Schwelm A."/>
            <person name="Fogelqvist J."/>
            <person name="Knaust A."/>
            <person name="Julke S."/>
            <person name="Lilja T."/>
            <person name="Dhandapani V."/>
            <person name="Bonilla-Rosso G."/>
            <person name="Karlsson M."/>
            <person name="Shevchenko A."/>
            <person name="Choi S.R."/>
            <person name="Kim H.G."/>
            <person name="Park J.Y."/>
            <person name="Lim Y.P."/>
            <person name="Ludwig-Muller J."/>
            <person name="Dixelius C."/>
        </authorList>
    </citation>
    <scope>NUCLEOTIDE SEQUENCE</scope>
    <source>
        <tissue evidence="1">Potato root galls</tissue>
    </source>
</reference>
<accession>A0A0H5QRC3</accession>
<sequence>LSNPANQRWVEAQERRQRAQSNVHEISRLVRREMFPELHLQSLQPLVRDDPKPILSGIPSEIVIEARQRQLHRRLMKELLESAKSKGSLGKMTSELYRTMTWEKKSKAVLFYLHNSLGNVDAEFTCTIFGINLNTFNNWIRQKQYFEKWYHYVEAFTASDILPSIPSSLRSALMRLIRKAK</sequence>
<organism evidence="1">
    <name type="scientific">Spongospora subterranea</name>
    <dbReference type="NCBI Taxonomy" id="70186"/>
    <lineage>
        <taxon>Eukaryota</taxon>
        <taxon>Sar</taxon>
        <taxon>Rhizaria</taxon>
        <taxon>Endomyxa</taxon>
        <taxon>Phytomyxea</taxon>
        <taxon>Plasmodiophorida</taxon>
        <taxon>Plasmodiophoridae</taxon>
        <taxon>Spongospora</taxon>
    </lineage>
</organism>
<name>A0A0H5QRC3_9EUKA</name>
<dbReference type="AlphaFoldDB" id="A0A0H5QRC3"/>
<proteinExistence type="predicted"/>